<dbReference type="Gene3D" id="3.40.50.1110">
    <property type="entry name" value="SGNH hydrolase"/>
    <property type="match status" value="1"/>
</dbReference>
<organism evidence="1 2">
    <name type="scientific">Silurus meridionalis</name>
    <name type="common">Southern catfish</name>
    <name type="synonym">Silurus soldatovi meridionalis</name>
    <dbReference type="NCBI Taxonomy" id="175797"/>
    <lineage>
        <taxon>Eukaryota</taxon>
        <taxon>Metazoa</taxon>
        <taxon>Chordata</taxon>
        <taxon>Craniata</taxon>
        <taxon>Vertebrata</taxon>
        <taxon>Euteleostomi</taxon>
        <taxon>Actinopterygii</taxon>
        <taxon>Neopterygii</taxon>
        <taxon>Teleostei</taxon>
        <taxon>Ostariophysi</taxon>
        <taxon>Siluriformes</taxon>
        <taxon>Siluridae</taxon>
        <taxon>Silurus</taxon>
    </lineage>
</organism>
<dbReference type="InterPro" id="IPR036514">
    <property type="entry name" value="SGNH_hydro_sf"/>
</dbReference>
<dbReference type="EMBL" id="JABFDY010000023">
    <property type="protein sequence ID" value="KAF7689969.1"/>
    <property type="molecule type" value="Genomic_DNA"/>
</dbReference>
<dbReference type="AlphaFoldDB" id="A0A8T0AEX4"/>
<evidence type="ECO:0000313" key="2">
    <source>
        <dbReference type="Proteomes" id="UP000606274"/>
    </source>
</evidence>
<dbReference type="PANTHER" id="PTHR31025">
    <property type="entry name" value="SI:CH211-196P9.1-RELATED"/>
    <property type="match status" value="1"/>
</dbReference>
<reference evidence="1" key="1">
    <citation type="submission" date="2020-08" db="EMBL/GenBank/DDBJ databases">
        <title>Chromosome-level assembly of Southern catfish (Silurus meridionalis) provides insights into visual adaptation to the nocturnal and benthic lifestyles.</title>
        <authorList>
            <person name="Zhang Y."/>
            <person name="Wang D."/>
            <person name="Peng Z."/>
        </authorList>
    </citation>
    <scope>NUCLEOTIDE SEQUENCE</scope>
    <source>
        <strain evidence="1">SWU-2019-XX</strain>
        <tissue evidence="1">Muscle</tissue>
    </source>
</reference>
<keyword evidence="2" id="KW-1185">Reference proteome</keyword>
<accession>A0A8T0AEX4</accession>
<gene>
    <name evidence="1" type="ORF">HF521_011773</name>
</gene>
<name>A0A8T0AEX4_SILME</name>
<dbReference type="PANTHER" id="PTHR31025:SF31">
    <property type="entry name" value="SI:CH211-166E11.5"/>
    <property type="match status" value="1"/>
</dbReference>
<dbReference type="SUPFAM" id="SSF52266">
    <property type="entry name" value="SGNH hydrolase"/>
    <property type="match status" value="1"/>
</dbReference>
<protein>
    <submittedName>
        <fullName evidence="1">Uncharacterized protein</fullName>
    </submittedName>
</protein>
<sequence length="332" mass="37878">MNHGRRPRVWIIRSSIIVRLRTYLSAHRLDENLGLDCDIIWDGEGGRRWEHLLPLLHEKRAATDSDPDIMIIHLGGNSIGCPGTNRVDLMCRMKSDIRKAHMLFPNTKIMFSEILPRQDWRHQTAASGYGIERTRRWLNGAMSGPPLPSFWIRGGLFHVASCSEKQSIEVRREAVIRSLILYLGEKQEELFEECLEDSRSDTMQHILKILVVYGAGVEDSVDVSVILEGREILPGCHNVAKACALLMGLIYALNLAYPKANFEIVSRTLDMDVAGEDATSIEGHVKVLQDQYRKTQPDARIVEERMRRTFAWRRKEIIGGMTVEDAVNKYPF</sequence>
<dbReference type="Proteomes" id="UP000606274">
    <property type="component" value="Unassembled WGS sequence"/>
</dbReference>
<evidence type="ECO:0000313" key="1">
    <source>
        <dbReference type="EMBL" id="KAF7689969.1"/>
    </source>
</evidence>
<proteinExistence type="predicted"/>
<comment type="caution">
    <text evidence="1">The sequence shown here is derived from an EMBL/GenBank/DDBJ whole genome shotgun (WGS) entry which is preliminary data.</text>
</comment>